<gene>
    <name evidence="6" type="ORF">Esi_0007_0170</name>
</gene>
<feature type="region of interest" description="Disordered" evidence="4">
    <location>
        <begin position="589"/>
        <end position="619"/>
    </location>
</feature>
<evidence type="ECO:0000313" key="6">
    <source>
        <dbReference type="EMBL" id="CBN73854.1"/>
    </source>
</evidence>
<organism evidence="6 7">
    <name type="scientific">Ectocarpus siliculosus</name>
    <name type="common">Brown alga</name>
    <name type="synonym">Conferva siliculosa</name>
    <dbReference type="NCBI Taxonomy" id="2880"/>
    <lineage>
        <taxon>Eukaryota</taxon>
        <taxon>Sar</taxon>
        <taxon>Stramenopiles</taxon>
        <taxon>Ochrophyta</taxon>
        <taxon>PX clade</taxon>
        <taxon>Phaeophyceae</taxon>
        <taxon>Ectocarpales</taxon>
        <taxon>Ectocarpaceae</taxon>
        <taxon>Ectocarpus</taxon>
    </lineage>
</organism>
<dbReference type="PANTHER" id="PTHR45738:SF5">
    <property type="entry name" value="POLYPHOSPHOINOSITIDE PHOSPHATASE"/>
    <property type="match status" value="1"/>
</dbReference>
<feature type="region of interest" description="Disordered" evidence="4">
    <location>
        <begin position="1187"/>
        <end position="1211"/>
    </location>
</feature>
<dbReference type="OMA" id="AHHINST"/>
<dbReference type="OrthoDB" id="405996at2759"/>
<keyword evidence="3" id="KW-0472">Membrane</keyword>
<comment type="subcellular location">
    <subcellularLocation>
        <location evidence="1">Endomembrane system</location>
    </subcellularLocation>
</comment>
<name>D8LRT7_ECTSI</name>
<dbReference type="STRING" id="2880.D8LRT7"/>
<evidence type="ECO:0000259" key="5">
    <source>
        <dbReference type="PROSITE" id="PS50275"/>
    </source>
</evidence>
<reference evidence="6 7" key="1">
    <citation type="journal article" date="2010" name="Nature">
        <title>The Ectocarpus genome and the independent evolution of multicellularity in brown algae.</title>
        <authorList>
            <person name="Cock J.M."/>
            <person name="Sterck L."/>
            <person name="Rouze P."/>
            <person name="Scornet D."/>
            <person name="Allen A.E."/>
            <person name="Amoutzias G."/>
            <person name="Anthouard V."/>
            <person name="Artiguenave F."/>
            <person name="Aury J.M."/>
            <person name="Badger J.H."/>
            <person name="Beszteri B."/>
            <person name="Billiau K."/>
            <person name="Bonnet E."/>
            <person name="Bothwell J.H."/>
            <person name="Bowler C."/>
            <person name="Boyen C."/>
            <person name="Brownlee C."/>
            <person name="Carrano C.J."/>
            <person name="Charrier B."/>
            <person name="Cho G.Y."/>
            <person name="Coelho S.M."/>
            <person name="Collen J."/>
            <person name="Corre E."/>
            <person name="Da Silva C."/>
            <person name="Delage L."/>
            <person name="Delaroque N."/>
            <person name="Dittami S.M."/>
            <person name="Doulbeau S."/>
            <person name="Elias M."/>
            <person name="Farnham G."/>
            <person name="Gachon C.M."/>
            <person name="Gschloessl B."/>
            <person name="Heesch S."/>
            <person name="Jabbari K."/>
            <person name="Jubin C."/>
            <person name="Kawai H."/>
            <person name="Kimura K."/>
            <person name="Kloareg B."/>
            <person name="Kupper F.C."/>
            <person name="Lang D."/>
            <person name="Le Bail A."/>
            <person name="Leblanc C."/>
            <person name="Lerouge P."/>
            <person name="Lohr M."/>
            <person name="Lopez P.J."/>
            <person name="Martens C."/>
            <person name="Maumus F."/>
            <person name="Michel G."/>
            <person name="Miranda-Saavedra D."/>
            <person name="Morales J."/>
            <person name="Moreau H."/>
            <person name="Motomura T."/>
            <person name="Nagasato C."/>
            <person name="Napoli C.A."/>
            <person name="Nelson D.R."/>
            <person name="Nyvall-Collen P."/>
            <person name="Peters A.F."/>
            <person name="Pommier C."/>
            <person name="Potin P."/>
            <person name="Poulain J."/>
            <person name="Quesneville H."/>
            <person name="Read B."/>
            <person name="Rensing S.A."/>
            <person name="Ritter A."/>
            <person name="Rousvoal S."/>
            <person name="Samanta M."/>
            <person name="Samson G."/>
            <person name="Schroeder D.C."/>
            <person name="Segurens B."/>
            <person name="Strittmatter M."/>
            <person name="Tonon T."/>
            <person name="Tregear J.W."/>
            <person name="Valentin K."/>
            <person name="von Dassow P."/>
            <person name="Yamagishi T."/>
            <person name="Van de Peer Y."/>
            <person name="Wincker P."/>
        </authorList>
    </citation>
    <scope>NUCLEOTIDE SEQUENCE [LARGE SCALE GENOMIC DNA]</scope>
    <source>
        <strain evidence="7">Ec32 / CCAP1310/4</strain>
    </source>
</reference>
<feature type="region of interest" description="Disordered" evidence="4">
    <location>
        <begin position="529"/>
        <end position="573"/>
    </location>
</feature>
<dbReference type="PANTHER" id="PTHR45738">
    <property type="entry name" value="POLYPHOSPHOINOSITIDE PHOSPHATASE"/>
    <property type="match status" value="1"/>
</dbReference>
<dbReference type="InterPro" id="IPR043573">
    <property type="entry name" value="Fig4-like"/>
</dbReference>
<accession>D8LRT7</accession>
<evidence type="ECO:0000256" key="4">
    <source>
        <dbReference type="SAM" id="MobiDB-lite"/>
    </source>
</evidence>
<dbReference type="EMBL" id="FN649731">
    <property type="protein sequence ID" value="CBN73854.1"/>
    <property type="molecule type" value="Genomic_DNA"/>
</dbReference>
<sequence length="1250" mass="139967">MREPRKQPAAKATLEPVVSKLERFVLYETSSHLYLTASDRSETTYRVLKLDRRVVNPTSLADICQEDPVVYTPIDMIEMLDMIHEGNRTVGGLSMTAKGYGIVGFVRFLDCYYLNFITQRRLVGAIGGNLVYAIKATEMFAIKPADTASGALSSTAAHGNDSNAFVSTLAKVNRRLHPTQRETAEAKYLGLFQFIDLTKDFFYSYTYDLTNSLQHNMTAATSKTFPPPPFKDMYAWNFHQTRELEAQVGHLNSSFWVIPIVHGAFLQRKCDLSGRMLNITVIARRSRHFAGTRYLKRGVSDTGKVANDVEVEQIAHAEGIKEGVFSSFLQMRGSIPTFWTQESSISIPKPPIVNSRVDPMYSATQDHFADLLERYGSPVLVLDLVKQTERREREVIVGREYRRAVEHVNSTMPSEHKIRYCALDFSHLSKHRDMNVLKALEEVAAWTVGQVGFFCRQARSRYYWFCLSLLIYCWHLIEGGVFYGFSCHLQYFAVHRSTGSASGESESRTRPLASTAVLSPHFSVSSWSQSAPRRELLSKDQGTTGGGELPSLRRAQSYSQGGLARTRNAPEAPQSLHEVNGQGEAMLHAKSGEPNAGVDSSIPKRPSGDPSGLLPPPWGQGLPVMPMEQQGVLRTNCIDCLDRTNVGQFSIGVHALAKQLYVMGVSNQVSLESGSQVALVFMELYSELGDNIALQYGGSEAHKKVSRGNGPGKQVGSMNKHRELLTSIRRYYSNAFTDRAKQDAINLFLGYYVPTTTGKPLWELDTDYYLHNFHAENAGLQSMREYKKDHYFLDQDEEPTGDSNESGANALSAATTLSGMIDEDRIAEMQLKRRRVRRMCARQRAATSQWWRDALQRYAQQRMWMHLGPPKQGQLPERFIRIHEPERLTMFEKWFSHEFAVPVPANPGRKASGGGGRPSAGTLSTVEEKIPSRSVFQKPAKEPRRGDQSVTIGRYVRDISVKARSMLGRPQRGVLTSSRPTESVHADREPDTREGPMWGVRDVAYIGSPLAEEDADTELASYAAFSNDMSLLVDPENETELASYLADFTLATDTAAGALALQKLAEEHHCGATLTVEPYEGLRKDISARRVAAAVVRQVQQLGWATQRNLDLEEGWELTQAHLQHSGINVDGVVNQIRRRLEHEEQEQAHLEEVLGLEALQSRTSTFATEESMDLYCSYFSKDGAVKSAPSRSREKQPSSSGAVKKRMDDRSNFTMVEEDVFSPKEYQYFLFNEAGKNSASRILFGVESE</sequence>
<dbReference type="InParanoid" id="D8LRT7"/>
<feature type="region of interest" description="Disordered" evidence="4">
    <location>
        <begin position="971"/>
        <end position="996"/>
    </location>
</feature>
<feature type="domain" description="SAC" evidence="5">
    <location>
        <begin position="192"/>
        <end position="698"/>
    </location>
</feature>
<dbReference type="Proteomes" id="UP000002630">
    <property type="component" value="Linkage Group LG06"/>
</dbReference>
<evidence type="ECO:0000256" key="1">
    <source>
        <dbReference type="ARBA" id="ARBA00004308"/>
    </source>
</evidence>
<evidence type="ECO:0000256" key="2">
    <source>
        <dbReference type="ARBA" id="ARBA00022801"/>
    </source>
</evidence>
<dbReference type="InterPro" id="IPR002013">
    <property type="entry name" value="SAC_dom"/>
</dbReference>
<evidence type="ECO:0000256" key="3">
    <source>
        <dbReference type="ARBA" id="ARBA00023136"/>
    </source>
</evidence>
<protein>
    <submittedName>
        <fullName evidence="6">Phosphatidylinositol phosphatase</fullName>
    </submittedName>
</protein>
<dbReference type="Pfam" id="PF02383">
    <property type="entry name" value="Syja_N"/>
    <property type="match status" value="1"/>
</dbReference>
<dbReference type="EMBL" id="FN648926">
    <property type="protein sequence ID" value="CBN73854.1"/>
    <property type="molecule type" value="Genomic_DNA"/>
</dbReference>
<proteinExistence type="predicted"/>
<feature type="compositionally biased region" description="Basic and acidic residues" evidence="4">
    <location>
        <begin position="982"/>
        <end position="994"/>
    </location>
</feature>
<keyword evidence="2" id="KW-0378">Hydrolase</keyword>
<feature type="region of interest" description="Disordered" evidence="4">
    <location>
        <begin position="906"/>
        <end position="948"/>
    </location>
</feature>
<dbReference type="GO" id="GO:0046856">
    <property type="term" value="P:phosphatidylinositol dephosphorylation"/>
    <property type="evidence" value="ECO:0007669"/>
    <property type="project" value="InterPro"/>
</dbReference>
<keyword evidence="7" id="KW-1185">Reference proteome</keyword>
<dbReference type="AlphaFoldDB" id="D8LRT7"/>
<dbReference type="GO" id="GO:0043813">
    <property type="term" value="F:phosphatidylinositol-3,5-bisphosphate 5-phosphatase activity"/>
    <property type="evidence" value="ECO:0007669"/>
    <property type="project" value="InterPro"/>
</dbReference>
<dbReference type="eggNOG" id="KOG1888">
    <property type="taxonomic scope" value="Eukaryota"/>
</dbReference>
<evidence type="ECO:0000313" key="7">
    <source>
        <dbReference type="Proteomes" id="UP000002630"/>
    </source>
</evidence>
<dbReference type="PROSITE" id="PS50275">
    <property type="entry name" value="SAC"/>
    <property type="match status" value="1"/>
</dbReference>
<dbReference type="GO" id="GO:0012505">
    <property type="term" value="C:endomembrane system"/>
    <property type="evidence" value="ECO:0007669"/>
    <property type="project" value="UniProtKB-SubCell"/>
</dbReference>